<gene>
    <name evidence="1" type="ORF">LCMiAC01_02260</name>
</gene>
<sequence>MNLLHILPNEILNEIYLFLDTASKISLVCYMGNQDWICENILDDISHKYKLNLQNYVGEYAIKDVKYKKKYFVKIIGVSKTNKRLVIRKLVSIDENNMCVKYMIRNNNHKMCKSEESVENLGHSINQYRDTNYRLNNNKLYFNVWSASSKPKFLRIININTYVD</sequence>
<evidence type="ECO:0008006" key="2">
    <source>
        <dbReference type="Google" id="ProtNLM"/>
    </source>
</evidence>
<protein>
    <recommendedName>
        <fullName evidence="2">F-box domain-containing protein</fullName>
    </recommendedName>
</protein>
<organism evidence="1">
    <name type="scientific">Mimivirus LCMiAC01</name>
    <dbReference type="NCBI Taxonomy" id="2506608"/>
    <lineage>
        <taxon>Viruses</taxon>
        <taxon>Varidnaviria</taxon>
        <taxon>Bamfordvirae</taxon>
        <taxon>Nucleocytoviricota</taxon>
        <taxon>Megaviricetes</taxon>
        <taxon>Imitervirales</taxon>
        <taxon>Mimiviridae</taxon>
        <taxon>Klosneuvirinae</taxon>
    </lineage>
</organism>
<accession>A0A481YZG1</accession>
<dbReference type="EMBL" id="MK500391">
    <property type="protein sequence ID" value="QBK88549.1"/>
    <property type="molecule type" value="Genomic_DNA"/>
</dbReference>
<name>A0A481YZG1_9VIRU</name>
<reference evidence="1" key="1">
    <citation type="journal article" date="2019" name="MBio">
        <title>Virus Genomes from Deep Sea Sediments Expand the Ocean Megavirome and Support Independent Origins of Viral Gigantism.</title>
        <authorList>
            <person name="Backstrom D."/>
            <person name="Yutin N."/>
            <person name="Jorgensen S.L."/>
            <person name="Dharamshi J."/>
            <person name="Homa F."/>
            <person name="Zaremba-Niedwiedzka K."/>
            <person name="Spang A."/>
            <person name="Wolf Y.I."/>
            <person name="Koonin E.V."/>
            <person name="Ettema T.J."/>
        </authorList>
    </citation>
    <scope>NUCLEOTIDE SEQUENCE</scope>
</reference>
<evidence type="ECO:0000313" key="1">
    <source>
        <dbReference type="EMBL" id="QBK88549.1"/>
    </source>
</evidence>
<proteinExistence type="predicted"/>